<evidence type="ECO:0000313" key="1">
    <source>
        <dbReference type="EMBL" id="KLU07435.1"/>
    </source>
</evidence>
<dbReference type="AlphaFoldDB" id="A0A0J1BLS5"/>
<proteinExistence type="predicted"/>
<organism evidence="1 2">
    <name type="scientific">Rhodopirellula islandica</name>
    <dbReference type="NCBI Taxonomy" id="595434"/>
    <lineage>
        <taxon>Bacteria</taxon>
        <taxon>Pseudomonadati</taxon>
        <taxon>Planctomycetota</taxon>
        <taxon>Planctomycetia</taxon>
        <taxon>Pirellulales</taxon>
        <taxon>Pirellulaceae</taxon>
        <taxon>Rhodopirellula</taxon>
    </lineage>
</organism>
<dbReference type="Proteomes" id="UP000036367">
    <property type="component" value="Unassembled WGS sequence"/>
</dbReference>
<name>A0A0J1BLS5_RHOIS</name>
<reference evidence="1" key="1">
    <citation type="submission" date="2015-05" db="EMBL/GenBank/DDBJ databases">
        <title>Permanent draft genome of Rhodopirellula islandicus K833.</title>
        <authorList>
            <person name="Kizina J."/>
            <person name="Richter M."/>
            <person name="Glockner F.O."/>
            <person name="Harder J."/>
        </authorList>
    </citation>
    <scope>NUCLEOTIDE SEQUENCE [LARGE SCALE GENOMIC DNA]</scope>
    <source>
        <strain evidence="1">K833</strain>
    </source>
</reference>
<gene>
    <name evidence="1" type="ORF">RISK_000513</name>
</gene>
<comment type="caution">
    <text evidence="1">The sequence shown here is derived from an EMBL/GenBank/DDBJ whole genome shotgun (WGS) entry which is preliminary data.</text>
</comment>
<sequence>MVLTPLWAAQVLFLNFAPTGQPYASPGQRPGLYLSHRRSFTWVPETQGDAPREST</sequence>
<accession>A0A0J1BLS5</accession>
<protein>
    <submittedName>
        <fullName evidence="1">Uncharacterized protein</fullName>
    </submittedName>
</protein>
<evidence type="ECO:0000313" key="2">
    <source>
        <dbReference type="Proteomes" id="UP000036367"/>
    </source>
</evidence>
<dbReference type="EMBL" id="LECT01000006">
    <property type="protein sequence ID" value="KLU07435.1"/>
    <property type="molecule type" value="Genomic_DNA"/>
</dbReference>
<keyword evidence="2" id="KW-1185">Reference proteome</keyword>
<dbReference type="PATRIC" id="fig|595434.4.peg.497"/>